<keyword evidence="4" id="KW-1185">Reference proteome</keyword>
<reference evidence="3 4" key="1">
    <citation type="journal article" date="2020" name="Int. J. Syst. Evol. Microbiol.">
        <title>Reclassification of Streptomyces castelarensis and Streptomyces sporoclivatus as later heterotypic synonyms of Streptomyces antimycoticus.</title>
        <authorList>
            <person name="Komaki H."/>
            <person name="Tamura T."/>
        </authorList>
    </citation>
    <scope>NUCLEOTIDE SEQUENCE [LARGE SCALE GENOMIC DNA]</scope>
    <source>
        <strain evidence="3 4">NBRC 13459</strain>
    </source>
</reference>
<evidence type="ECO:0000256" key="2">
    <source>
        <dbReference type="ARBA" id="ARBA00035108"/>
    </source>
</evidence>
<comment type="subcellular location">
    <subcellularLocation>
        <location evidence="2">Gas vesicle</location>
    </subcellularLocation>
</comment>
<dbReference type="GO" id="GO:0005198">
    <property type="term" value="F:structural molecule activity"/>
    <property type="evidence" value="ECO:0007669"/>
    <property type="project" value="InterPro"/>
</dbReference>
<dbReference type="Pfam" id="PF00741">
    <property type="entry name" value="Gas_vesicle"/>
    <property type="match status" value="1"/>
</dbReference>
<dbReference type="AlphaFoldDB" id="A0A4D4LJZ3"/>
<accession>A0A4D4LJZ3</accession>
<name>A0A4D4LJZ3_STRVO</name>
<dbReference type="EMBL" id="BJHW01000002">
    <property type="protein sequence ID" value="GDY58717.1"/>
    <property type="molecule type" value="Genomic_DNA"/>
</dbReference>
<dbReference type="Proteomes" id="UP000301309">
    <property type="component" value="Unassembled WGS sequence"/>
</dbReference>
<dbReference type="GO" id="GO:0012506">
    <property type="term" value="C:vesicle membrane"/>
    <property type="evidence" value="ECO:0007669"/>
    <property type="project" value="InterPro"/>
</dbReference>
<evidence type="ECO:0000313" key="3">
    <source>
        <dbReference type="EMBL" id="GDY58717.1"/>
    </source>
</evidence>
<keyword evidence="1" id="KW-0304">Gas vesicle</keyword>
<sequence length="51" mass="5684">MVIAGEITLSIADIDLVRISLRALIASVRVENEEGWEGDRHDRREGGRHDG</sequence>
<proteinExistence type="predicted"/>
<dbReference type="InterPro" id="IPR000638">
    <property type="entry name" value="Gas-vesicle_GvpA-like"/>
</dbReference>
<protein>
    <submittedName>
        <fullName evidence="3">Uncharacterized protein</fullName>
    </submittedName>
</protein>
<evidence type="ECO:0000256" key="1">
    <source>
        <dbReference type="ARBA" id="ARBA00022987"/>
    </source>
</evidence>
<gene>
    <name evidence="3" type="ORF">SVIO_093400</name>
</gene>
<comment type="caution">
    <text evidence="3">The sequence shown here is derived from an EMBL/GenBank/DDBJ whole genome shotgun (WGS) entry which is preliminary data.</text>
</comment>
<organism evidence="3 4">
    <name type="scientific">Streptomyces violaceusniger</name>
    <dbReference type="NCBI Taxonomy" id="68280"/>
    <lineage>
        <taxon>Bacteria</taxon>
        <taxon>Bacillati</taxon>
        <taxon>Actinomycetota</taxon>
        <taxon>Actinomycetes</taxon>
        <taxon>Kitasatosporales</taxon>
        <taxon>Streptomycetaceae</taxon>
        <taxon>Streptomyces</taxon>
        <taxon>Streptomyces violaceusniger group</taxon>
    </lineage>
</organism>
<dbReference type="GO" id="GO:0031411">
    <property type="term" value="C:gas vesicle"/>
    <property type="evidence" value="ECO:0007669"/>
    <property type="project" value="UniProtKB-SubCell"/>
</dbReference>
<evidence type="ECO:0000313" key="4">
    <source>
        <dbReference type="Proteomes" id="UP000301309"/>
    </source>
</evidence>